<dbReference type="GO" id="GO:0071439">
    <property type="term" value="C:clathrin complex"/>
    <property type="evidence" value="ECO:0007669"/>
    <property type="project" value="TreeGrafter"/>
</dbReference>
<sequence>MQKTKLFTDRANRFTVCLYHCYDLLKPDVVLELPWRHNIMDYAIPYMIQVIRELSSKVEKLEQCEAQRESVSAEETHKPMMITESQLMLTAGPGMGIPPQPYVTAQGYPAQAAYAPQMPYQGYGV</sequence>
<reference evidence="2" key="1">
    <citation type="submission" date="2023-01" db="EMBL/GenBank/DDBJ databases">
        <title>Key to firefly adult light organ development and bioluminescence: homeobox transcription factors regulate luciferase expression and transportation to peroxisome.</title>
        <authorList>
            <person name="Fu X."/>
        </authorList>
    </citation>
    <scope>NUCLEOTIDE SEQUENCE [LARGE SCALE GENOMIC DNA]</scope>
</reference>
<evidence type="ECO:0000313" key="1">
    <source>
        <dbReference type="EMBL" id="KAK4878827.1"/>
    </source>
</evidence>
<comment type="caution">
    <text evidence="1">The sequence shown here is derived from an EMBL/GenBank/DDBJ whole genome shotgun (WGS) entry which is preliminary data.</text>
</comment>
<dbReference type="GO" id="GO:0006898">
    <property type="term" value="P:receptor-mediated endocytosis"/>
    <property type="evidence" value="ECO:0007669"/>
    <property type="project" value="TreeGrafter"/>
</dbReference>
<proteinExistence type="predicted"/>
<dbReference type="PANTHER" id="PTHR10292">
    <property type="entry name" value="CLATHRIN HEAVY CHAIN RELATED"/>
    <property type="match status" value="1"/>
</dbReference>
<protein>
    <submittedName>
        <fullName evidence="1">Uncharacterized protein</fullName>
    </submittedName>
</protein>
<dbReference type="GO" id="GO:0032051">
    <property type="term" value="F:clathrin light chain binding"/>
    <property type="evidence" value="ECO:0007669"/>
    <property type="project" value="TreeGrafter"/>
</dbReference>
<name>A0AAN7PXP0_9COLE</name>
<gene>
    <name evidence="1" type="ORF">RN001_011333</name>
</gene>
<dbReference type="AlphaFoldDB" id="A0AAN7PXP0"/>
<dbReference type="Gene3D" id="1.25.40.730">
    <property type="match status" value="1"/>
</dbReference>
<organism evidence="1 2">
    <name type="scientific">Aquatica leii</name>
    <dbReference type="NCBI Taxonomy" id="1421715"/>
    <lineage>
        <taxon>Eukaryota</taxon>
        <taxon>Metazoa</taxon>
        <taxon>Ecdysozoa</taxon>
        <taxon>Arthropoda</taxon>
        <taxon>Hexapoda</taxon>
        <taxon>Insecta</taxon>
        <taxon>Pterygota</taxon>
        <taxon>Neoptera</taxon>
        <taxon>Endopterygota</taxon>
        <taxon>Coleoptera</taxon>
        <taxon>Polyphaga</taxon>
        <taxon>Elateriformia</taxon>
        <taxon>Elateroidea</taxon>
        <taxon>Lampyridae</taxon>
        <taxon>Luciolinae</taxon>
        <taxon>Aquatica</taxon>
    </lineage>
</organism>
<evidence type="ECO:0000313" key="2">
    <source>
        <dbReference type="Proteomes" id="UP001353858"/>
    </source>
</evidence>
<dbReference type="EMBL" id="JARPUR010000004">
    <property type="protein sequence ID" value="KAK4878827.1"/>
    <property type="molecule type" value="Genomic_DNA"/>
</dbReference>
<keyword evidence="2" id="KW-1185">Reference proteome</keyword>
<dbReference type="Proteomes" id="UP001353858">
    <property type="component" value="Unassembled WGS sequence"/>
</dbReference>
<dbReference type="PANTHER" id="PTHR10292:SF1">
    <property type="entry name" value="CLATHRIN HEAVY CHAIN"/>
    <property type="match status" value="1"/>
</dbReference>
<accession>A0AAN7PXP0</accession>